<dbReference type="InterPro" id="IPR003838">
    <property type="entry name" value="ABC3_permease_C"/>
</dbReference>
<evidence type="ECO:0000313" key="9">
    <source>
        <dbReference type="EMBL" id="UZD23959.1"/>
    </source>
</evidence>
<evidence type="ECO:0000313" key="10">
    <source>
        <dbReference type="Proteomes" id="UP001163156"/>
    </source>
</evidence>
<dbReference type="EMBL" id="CP110226">
    <property type="protein sequence ID" value="UZD23959.1"/>
    <property type="molecule type" value="Genomic_DNA"/>
</dbReference>
<feature type="transmembrane region" description="Helical" evidence="6">
    <location>
        <begin position="734"/>
        <end position="753"/>
    </location>
</feature>
<evidence type="ECO:0000256" key="3">
    <source>
        <dbReference type="ARBA" id="ARBA00022692"/>
    </source>
</evidence>
<evidence type="ECO:0000256" key="5">
    <source>
        <dbReference type="ARBA" id="ARBA00023136"/>
    </source>
</evidence>
<evidence type="ECO:0000256" key="2">
    <source>
        <dbReference type="ARBA" id="ARBA00022475"/>
    </source>
</evidence>
<dbReference type="RefSeq" id="WP_264810670.1">
    <property type="nucleotide sequence ID" value="NZ_CP110226.1"/>
</dbReference>
<dbReference type="InterPro" id="IPR025857">
    <property type="entry name" value="MacB_PCD"/>
</dbReference>
<keyword evidence="2" id="KW-1003">Cell membrane</keyword>
<feature type="transmembrane region" description="Helical" evidence="6">
    <location>
        <begin position="768"/>
        <end position="793"/>
    </location>
</feature>
<accession>A0ABY6MKB1</accession>
<proteinExistence type="predicted"/>
<feature type="transmembrane region" description="Helical" evidence="6">
    <location>
        <begin position="682"/>
        <end position="707"/>
    </location>
</feature>
<name>A0ABY6MKB1_9BACT</name>
<keyword evidence="3 6" id="KW-0812">Transmembrane</keyword>
<feature type="transmembrane region" description="Helical" evidence="6">
    <location>
        <begin position="21"/>
        <end position="41"/>
    </location>
</feature>
<evidence type="ECO:0000259" key="7">
    <source>
        <dbReference type="Pfam" id="PF02687"/>
    </source>
</evidence>
<feature type="transmembrane region" description="Helical" evidence="6">
    <location>
        <begin position="381"/>
        <end position="414"/>
    </location>
</feature>
<dbReference type="Proteomes" id="UP001163156">
    <property type="component" value="Chromosome"/>
</dbReference>
<feature type="domain" description="ABC3 transporter permease C-terminal" evidence="7">
    <location>
        <begin position="686"/>
        <end position="798"/>
    </location>
</feature>
<sequence length="805" mass="90083">MLKNYFKIAWRNLLRNKLRTGIHILGLSIGIAICFLIFNVVTHSYSFDNFHPEGDRIYRINTVTDFGDGGIYPNSGTPGPLGEVIQDEIVGIESKGRLYTMYETLVALPNTDKVFGRSNEVTFADPGFFKIFPRKWLAGNPESALLQPASVVISEKSMHKYFPGSEASDVLGQELMFVDSDSIYAKVTGVVAGYEKNTDFVFQNFISFSTIATEEQKIWNGLHSWGSVNSSSQLFIKLSPGVSAESIDEAFKPLIAKNLESEDDGDYQTSFFTEPLAEMHFGQTYTNQGVSKAFLKGLVFIGLIILVLATLNFVNLETAQAISRSKEVGIRKTIGGTRMQLISQFLAETFLIILISSFIALGLVEGLKILFKSYLPQHFQIAYFSFFNALFYSAFPLLLTLITGIYPALILSNYDPQRALKGEMMRNGKFSLGGFLRKNLTVIQLSSSIAFIILVLVLNYQLKYVSSQPLGFEKEAVMYASIPFMSDPDKMLQLQDRYNQEAMVRSASLSGNLVSSASLWTSDVKIPVDTTEKEMYVQVMNVDSAFVRVNGIPLLAGTDGIDKSDEILVNETFVKEAGYENLEAAIGANLRYNEEQRTIIGVTGDFHSRTLREEIRPLLFTYDPEYFQTVSIKLNSDQNLAVAKERLEEVYLSVYPYETVSFNFLDEQIERFYQEDVKIKNVLGFACGLAILISCMGLFGLSSFTIAQRTKEISIRKVLGATLHQILFLISKEYMVLVGISFLMAIYPAYFFLSDWLNGFHTRVEMPYFIFLGAGIGVLLICLLIVGIHSFVASQSNPAKVLKSE</sequence>
<feature type="transmembrane region" description="Helical" evidence="6">
    <location>
        <begin position="293"/>
        <end position="314"/>
    </location>
</feature>
<dbReference type="Pfam" id="PF12704">
    <property type="entry name" value="MacB_PCD"/>
    <property type="match status" value="1"/>
</dbReference>
<dbReference type="PANTHER" id="PTHR30572:SF18">
    <property type="entry name" value="ABC-TYPE MACROLIDE FAMILY EXPORT SYSTEM PERMEASE COMPONENT 2"/>
    <property type="match status" value="1"/>
</dbReference>
<evidence type="ECO:0000256" key="4">
    <source>
        <dbReference type="ARBA" id="ARBA00022989"/>
    </source>
</evidence>
<keyword evidence="5 6" id="KW-0472">Membrane</keyword>
<feature type="transmembrane region" description="Helical" evidence="6">
    <location>
        <begin position="341"/>
        <end position="361"/>
    </location>
</feature>
<keyword evidence="10" id="KW-1185">Reference proteome</keyword>
<keyword evidence="4 6" id="KW-1133">Transmembrane helix</keyword>
<comment type="subcellular location">
    <subcellularLocation>
        <location evidence="1">Cell membrane</location>
        <topology evidence="1">Multi-pass membrane protein</topology>
    </subcellularLocation>
</comment>
<dbReference type="PANTHER" id="PTHR30572">
    <property type="entry name" value="MEMBRANE COMPONENT OF TRANSPORTER-RELATED"/>
    <property type="match status" value="1"/>
</dbReference>
<feature type="domain" description="MacB-like periplasmic core" evidence="8">
    <location>
        <begin position="20"/>
        <end position="252"/>
    </location>
</feature>
<evidence type="ECO:0000259" key="8">
    <source>
        <dbReference type="Pfam" id="PF12704"/>
    </source>
</evidence>
<feature type="domain" description="ABC3 transporter permease C-terminal" evidence="7">
    <location>
        <begin position="300"/>
        <end position="416"/>
    </location>
</feature>
<dbReference type="Pfam" id="PF02687">
    <property type="entry name" value="FtsX"/>
    <property type="match status" value="2"/>
</dbReference>
<evidence type="ECO:0000256" key="6">
    <source>
        <dbReference type="SAM" id="Phobius"/>
    </source>
</evidence>
<feature type="transmembrane region" description="Helical" evidence="6">
    <location>
        <begin position="435"/>
        <end position="458"/>
    </location>
</feature>
<evidence type="ECO:0000256" key="1">
    <source>
        <dbReference type="ARBA" id="ARBA00004651"/>
    </source>
</evidence>
<organism evidence="9 10">
    <name type="scientific">Algoriphagus halophytocola</name>
    <dbReference type="NCBI Taxonomy" id="2991499"/>
    <lineage>
        <taxon>Bacteria</taxon>
        <taxon>Pseudomonadati</taxon>
        <taxon>Bacteroidota</taxon>
        <taxon>Cytophagia</taxon>
        <taxon>Cytophagales</taxon>
        <taxon>Cyclobacteriaceae</taxon>
        <taxon>Algoriphagus</taxon>
    </lineage>
</organism>
<dbReference type="InterPro" id="IPR050250">
    <property type="entry name" value="Macrolide_Exporter_MacB"/>
</dbReference>
<reference evidence="9" key="1">
    <citation type="submission" date="2022-10" db="EMBL/GenBank/DDBJ databases">
        <title>Algoriphagus sp. a novel bacteria isolate from halophytes salicornia europaea.</title>
        <authorList>
            <person name="Peng Y."/>
            <person name="Jiang L."/>
            <person name="Lee J."/>
        </authorList>
    </citation>
    <scope>NUCLEOTIDE SEQUENCE</scope>
    <source>
        <strain evidence="9">TR-M5</strain>
    </source>
</reference>
<gene>
    <name evidence="9" type="ORF">OM944_05560</name>
</gene>
<protein>
    <submittedName>
        <fullName evidence="9">ABC transporter permease</fullName>
    </submittedName>
</protein>